<sequence length="126" mass="13280">MLVYAPSEIKAVPTEHNPAVQTGLITSDPPLPNTTTRVLTAEWVDAQPRGSMCLHSAEGRTTTPVGSYHHLPHNSQGLTPPHGAIVSPECCSLALFSPLQLVGKGCTVRGLGLVWTAGDPSAKHQL</sequence>
<proteinExistence type="predicted"/>
<evidence type="ECO:0000313" key="2">
    <source>
        <dbReference type="Proteomes" id="UP001469553"/>
    </source>
</evidence>
<keyword evidence="2" id="KW-1185">Reference proteome</keyword>
<comment type="caution">
    <text evidence="1">The sequence shown here is derived from an EMBL/GenBank/DDBJ whole genome shotgun (WGS) entry which is preliminary data.</text>
</comment>
<name>A0ABV0XP12_9TELE</name>
<dbReference type="Proteomes" id="UP001469553">
    <property type="component" value="Unassembled WGS sequence"/>
</dbReference>
<protein>
    <submittedName>
        <fullName evidence="1">Uncharacterized protein</fullName>
    </submittedName>
</protein>
<organism evidence="1 2">
    <name type="scientific">Ameca splendens</name>
    <dbReference type="NCBI Taxonomy" id="208324"/>
    <lineage>
        <taxon>Eukaryota</taxon>
        <taxon>Metazoa</taxon>
        <taxon>Chordata</taxon>
        <taxon>Craniata</taxon>
        <taxon>Vertebrata</taxon>
        <taxon>Euteleostomi</taxon>
        <taxon>Actinopterygii</taxon>
        <taxon>Neopterygii</taxon>
        <taxon>Teleostei</taxon>
        <taxon>Neoteleostei</taxon>
        <taxon>Acanthomorphata</taxon>
        <taxon>Ovalentaria</taxon>
        <taxon>Atherinomorphae</taxon>
        <taxon>Cyprinodontiformes</taxon>
        <taxon>Goodeidae</taxon>
        <taxon>Ameca</taxon>
    </lineage>
</organism>
<reference evidence="1 2" key="1">
    <citation type="submission" date="2021-06" db="EMBL/GenBank/DDBJ databases">
        <authorList>
            <person name="Palmer J.M."/>
        </authorList>
    </citation>
    <scope>NUCLEOTIDE SEQUENCE [LARGE SCALE GENOMIC DNA]</scope>
    <source>
        <strain evidence="1 2">AS_MEX2019</strain>
        <tissue evidence="1">Muscle</tissue>
    </source>
</reference>
<evidence type="ECO:0000313" key="1">
    <source>
        <dbReference type="EMBL" id="MEQ2283214.1"/>
    </source>
</evidence>
<gene>
    <name evidence="1" type="ORF">AMECASPLE_009003</name>
</gene>
<accession>A0ABV0XP12</accession>
<dbReference type="EMBL" id="JAHRIP010009898">
    <property type="protein sequence ID" value="MEQ2283214.1"/>
    <property type="molecule type" value="Genomic_DNA"/>
</dbReference>